<organism evidence="1 2">
    <name type="scientific">Rhizobium tropici</name>
    <dbReference type="NCBI Taxonomy" id="398"/>
    <lineage>
        <taxon>Bacteria</taxon>
        <taxon>Pseudomonadati</taxon>
        <taxon>Pseudomonadota</taxon>
        <taxon>Alphaproteobacteria</taxon>
        <taxon>Hyphomicrobiales</taxon>
        <taxon>Rhizobiaceae</taxon>
        <taxon>Rhizobium/Agrobacterium group</taxon>
        <taxon>Rhizobium</taxon>
    </lineage>
</organism>
<dbReference type="InterPro" id="IPR032710">
    <property type="entry name" value="NTF2-like_dom_sf"/>
</dbReference>
<name>A0ABR6R538_RHITR</name>
<comment type="caution">
    <text evidence="1">The sequence shown here is derived from an EMBL/GenBank/DDBJ whole genome shotgun (WGS) entry which is preliminary data.</text>
</comment>
<evidence type="ECO:0000313" key="2">
    <source>
        <dbReference type="Proteomes" id="UP000526625"/>
    </source>
</evidence>
<evidence type="ECO:0000313" key="1">
    <source>
        <dbReference type="EMBL" id="MBB6494275.1"/>
    </source>
</evidence>
<dbReference type="PANTHER" id="PTHR38436">
    <property type="entry name" value="POLYKETIDE CYCLASE SNOAL-LIKE DOMAIN"/>
    <property type="match status" value="1"/>
</dbReference>
<dbReference type="SUPFAM" id="SSF54427">
    <property type="entry name" value="NTF2-like"/>
    <property type="match status" value="1"/>
</dbReference>
<dbReference type="Proteomes" id="UP000526625">
    <property type="component" value="Unassembled WGS sequence"/>
</dbReference>
<sequence>MPATGVCRRLREKPAVTQPRVMRMASTDLSEIYRGYIACLNGQDWPNLRKFVHEDVWYNSAHVGLSGYRQMLEGDFRAIPDLHFDIALLICEPPRVACRLQFDCRPTGLLFGMAVNGRRVQFAENVFYEFLDGRIRHVWSIIDKAAIAAQL</sequence>
<dbReference type="Pfam" id="PF07366">
    <property type="entry name" value="SnoaL"/>
    <property type="match status" value="1"/>
</dbReference>
<reference evidence="1 2" key="1">
    <citation type="submission" date="2020-08" db="EMBL/GenBank/DDBJ databases">
        <title>Genomic Encyclopedia of Type Strains, Phase IV (KMG-V): Genome sequencing to study the core and pangenomes of soil and plant-associated prokaryotes.</title>
        <authorList>
            <person name="Whitman W."/>
        </authorList>
    </citation>
    <scope>NUCLEOTIDE SEQUENCE [LARGE SCALE GENOMIC DNA]</scope>
    <source>
        <strain evidence="1 2">SEMIA 4059</strain>
    </source>
</reference>
<accession>A0ABR6R538</accession>
<dbReference type="Gene3D" id="3.10.450.50">
    <property type="match status" value="1"/>
</dbReference>
<proteinExistence type="predicted"/>
<dbReference type="EMBL" id="JACHBF010000015">
    <property type="protein sequence ID" value="MBB6494275.1"/>
    <property type="molecule type" value="Genomic_DNA"/>
</dbReference>
<protein>
    <submittedName>
        <fullName evidence="1">Ester cyclase</fullName>
    </submittedName>
</protein>
<gene>
    <name evidence="1" type="ORF">GGD45_004716</name>
</gene>
<keyword evidence="2" id="KW-1185">Reference proteome</keyword>
<dbReference type="PANTHER" id="PTHR38436:SF1">
    <property type="entry name" value="ESTER CYCLASE"/>
    <property type="match status" value="1"/>
</dbReference>
<dbReference type="InterPro" id="IPR009959">
    <property type="entry name" value="Cyclase_SnoaL-like"/>
</dbReference>